<dbReference type="EMBL" id="LAZR01041735">
    <property type="protein sequence ID" value="KKL11248.1"/>
    <property type="molecule type" value="Genomic_DNA"/>
</dbReference>
<sequence length="99" mass="11221">MNDIMREAILRHCKKHKYSKQYTDYWVAHPFCFCGNYSAAPHHIRTRGAGGNDEPGNLLALCSTHHTEAHTMGIQSFANKYEQFYEKIAATLDFGLVGS</sequence>
<dbReference type="Gene3D" id="1.10.30.50">
    <property type="match status" value="1"/>
</dbReference>
<accession>A0A0F9DGY7</accession>
<organism evidence="1">
    <name type="scientific">marine sediment metagenome</name>
    <dbReference type="NCBI Taxonomy" id="412755"/>
    <lineage>
        <taxon>unclassified sequences</taxon>
        <taxon>metagenomes</taxon>
        <taxon>ecological metagenomes</taxon>
    </lineage>
</organism>
<dbReference type="AlphaFoldDB" id="A0A0F9DGY7"/>
<dbReference type="CDD" id="cd00085">
    <property type="entry name" value="HNHc"/>
    <property type="match status" value="1"/>
</dbReference>
<dbReference type="InterPro" id="IPR003615">
    <property type="entry name" value="HNH_nuc"/>
</dbReference>
<comment type="caution">
    <text evidence="1">The sequence shown here is derived from an EMBL/GenBank/DDBJ whole genome shotgun (WGS) entry which is preliminary data.</text>
</comment>
<reference evidence="1" key="1">
    <citation type="journal article" date="2015" name="Nature">
        <title>Complex archaea that bridge the gap between prokaryotes and eukaryotes.</title>
        <authorList>
            <person name="Spang A."/>
            <person name="Saw J.H."/>
            <person name="Jorgensen S.L."/>
            <person name="Zaremba-Niedzwiedzka K."/>
            <person name="Martijn J."/>
            <person name="Lind A.E."/>
            <person name="van Eijk R."/>
            <person name="Schleper C."/>
            <person name="Guy L."/>
            <person name="Ettema T.J."/>
        </authorList>
    </citation>
    <scope>NUCLEOTIDE SEQUENCE</scope>
</reference>
<protein>
    <recommendedName>
        <fullName evidence="2">HNH nuclease domain-containing protein</fullName>
    </recommendedName>
</protein>
<evidence type="ECO:0008006" key="2">
    <source>
        <dbReference type="Google" id="ProtNLM"/>
    </source>
</evidence>
<name>A0A0F9DGY7_9ZZZZ</name>
<evidence type="ECO:0000313" key="1">
    <source>
        <dbReference type="EMBL" id="KKL11248.1"/>
    </source>
</evidence>
<proteinExistence type="predicted"/>
<gene>
    <name evidence="1" type="ORF">LCGC14_2547750</name>
</gene>